<evidence type="ECO:0000313" key="2">
    <source>
        <dbReference type="EMBL" id="KAK8882112.1"/>
    </source>
</evidence>
<reference evidence="2 3" key="1">
    <citation type="submission" date="2024-04" db="EMBL/GenBank/DDBJ databases">
        <title>Tritrichomonas musculus Genome.</title>
        <authorList>
            <person name="Alves-Ferreira E."/>
            <person name="Grigg M."/>
            <person name="Lorenzi H."/>
            <person name="Galac M."/>
        </authorList>
    </citation>
    <scope>NUCLEOTIDE SEQUENCE [LARGE SCALE GENOMIC DNA]</scope>
    <source>
        <strain evidence="2 3">EAF2021</strain>
    </source>
</reference>
<evidence type="ECO:0000256" key="1">
    <source>
        <dbReference type="SAM" id="Phobius"/>
    </source>
</evidence>
<keyword evidence="1" id="KW-0472">Membrane</keyword>
<dbReference type="Proteomes" id="UP001470230">
    <property type="component" value="Unassembled WGS sequence"/>
</dbReference>
<gene>
    <name evidence="2" type="ORF">M9Y10_044752</name>
</gene>
<protein>
    <submittedName>
        <fullName evidence="2">Uncharacterized protein</fullName>
    </submittedName>
</protein>
<keyword evidence="1" id="KW-0812">Transmembrane</keyword>
<keyword evidence="1" id="KW-1133">Transmembrane helix</keyword>
<sequence length="275" mass="32150">MQTIKLKPDDNLFINVSKSDYFIHVQDYFFYGTLNISIYNTTTNKYSLIQGKPRDRLRFTQCILNITYISSSSICKITVWSINSRTCNCESMHYSGLSEAFLKIFNHSHTFKSCYFFELTAKPKIRSSMPTYLDSRLYFMSDNGTYTEKFIDNNITDFTISELSVLSENHYLYADISYDFYLSTDLKYVDFTTKDSHFNICVDNHCNSTHLEIPLFTVKRNIVWWIWLIIYIVPTVFLAISISLMLINPRKEISFFSSSKPIVSENSKASLLSLY</sequence>
<dbReference type="EMBL" id="JAPFFF010000009">
    <property type="protein sequence ID" value="KAK8882112.1"/>
    <property type="molecule type" value="Genomic_DNA"/>
</dbReference>
<comment type="caution">
    <text evidence="2">The sequence shown here is derived from an EMBL/GenBank/DDBJ whole genome shotgun (WGS) entry which is preliminary data.</text>
</comment>
<evidence type="ECO:0000313" key="3">
    <source>
        <dbReference type="Proteomes" id="UP001470230"/>
    </source>
</evidence>
<keyword evidence="3" id="KW-1185">Reference proteome</keyword>
<name>A0ABR2JTB3_9EUKA</name>
<accession>A0ABR2JTB3</accession>
<proteinExistence type="predicted"/>
<organism evidence="2 3">
    <name type="scientific">Tritrichomonas musculus</name>
    <dbReference type="NCBI Taxonomy" id="1915356"/>
    <lineage>
        <taxon>Eukaryota</taxon>
        <taxon>Metamonada</taxon>
        <taxon>Parabasalia</taxon>
        <taxon>Tritrichomonadida</taxon>
        <taxon>Tritrichomonadidae</taxon>
        <taxon>Tritrichomonas</taxon>
    </lineage>
</organism>
<feature type="transmembrane region" description="Helical" evidence="1">
    <location>
        <begin position="224"/>
        <end position="247"/>
    </location>
</feature>